<accession>A0A8X6KSS0</accession>
<sequence>MYSAIVKAYPDSNIHQRFYRRVFRKSFPKLSFHRPRTDTCPSCDLLKNKMNTTVGLEKLKLIVKKELYLRKAVKLLNEDNASSCMPSSGTCTINMDMQQVIFVLKTMAL</sequence>
<comment type="caution">
    <text evidence="1">The sequence shown here is derived from an EMBL/GenBank/DDBJ whole genome shotgun (WGS) entry which is preliminary data.</text>
</comment>
<dbReference type="AlphaFoldDB" id="A0A8X6KSS0"/>
<dbReference type="Proteomes" id="UP000887116">
    <property type="component" value="Unassembled WGS sequence"/>
</dbReference>
<protein>
    <submittedName>
        <fullName evidence="1">Uncharacterized protein</fullName>
    </submittedName>
</protein>
<evidence type="ECO:0000313" key="2">
    <source>
        <dbReference type="Proteomes" id="UP000887116"/>
    </source>
</evidence>
<proteinExistence type="predicted"/>
<gene>
    <name evidence="1" type="primary">OFAS_OFAS009958</name>
    <name evidence="1" type="ORF">TNCT_137621</name>
</gene>
<dbReference type="OrthoDB" id="8185268at2759"/>
<dbReference type="EMBL" id="BMAO01003046">
    <property type="protein sequence ID" value="GFQ85295.1"/>
    <property type="molecule type" value="Genomic_DNA"/>
</dbReference>
<name>A0A8X6KSS0_TRICU</name>
<reference evidence="1" key="1">
    <citation type="submission" date="2020-07" db="EMBL/GenBank/DDBJ databases">
        <title>Multicomponent nature underlies the extraordinary mechanical properties of spider dragline silk.</title>
        <authorList>
            <person name="Kono N."/>
            <person name="Nakamura H."/>
            <person name="Mori M."/>
            <person name="Yoshida Y."/>
            <person name="Ohtoshi R."/>
            <person name="Malay A.D."/>
            <person name="Moran D.A.P."/>
            <person name="Tomita M."/>
            <person name="Numata K."/>
            <person name="Arakawa K."/>
        </authorList>
    </citation>
    <scope>NUCLEOTIDE SEQUENCE</scope>
</reference>
<organism evidence="1 2">
    <name type="scientific">Trichonephila clavata</name>
    <name type="common">Joro spider</name>
    <name type="synonym">Nephila clavata</name>
    <dbReference type="NCBI Taxonomy" id="2740835"/>
    <lineage>
        <taxon>Eukaryota</taxon>
        <taxon>Metazoa</taxon>
        <taxon>Ecdysozoa</taxon>
        <taxon>Arthropoda</taxon>
        <taxon>Chelicerata</taxon>
        <taxon>Arachnida</taxon>
        <taxon>Araneae</taxon>
        <taxon>Araneomorphae</taxon>
        <taxon>Entelegynae</taxon>
        <taxon>Araneoidea</taxon>
        <taxon>Nephilidae</taxon>
        <taxon>Trichonephila</taxon>
    </lineage>
</organism>
<keyword evidence="2" id="KW-1185">Reference proteome</keyword>
<evidence type="ECO:0000313" key="1">
    <source>
        <dbReference type="EMBL" id="GFQ85295.1"/>
    </source>
</evidence>